<dbReference type="Proteomes" id="UP001178508">
    <property type="component" value="Chromosome 16"/>
</dbReference>
<sequence>QHVCCGCSLLSSDLNISLSCTGEIQTKELSVGSQAVPRGRRSSWTDGVTSSAQNHRPGSNTETEAQTEVSDFKDMSGSK</sequence>
<reference evidence="2" key="1">
    <citation type="submission" date="2023-08" db="EMBL/GenBank/DDBJ databases">
        <authorList>
            <person name="Alioto T."/>
            <person name="Alioto T."/>
            <person name="Gomez Garrido J."/>
        </authorList>
    </citation>
    <scope>NUCLEOTIDE SEQUENCE</scope>
</reference>
<protein>
    <submittedName>
        <fullName evidence="2">Uncharacterized protein</fullName>
    </submittedName>
</protein>
<name>A0AAV1GQJ6_XYRNO</name>
<feature type="non-terminal residue" evidence="2">
    <location>
        <position position="1"/>
    </location>
</feature>
<evidence type="ECO:0000313" key="3">
    <source>
        <dbReference type="Proteomes" id="UP001178508"/>
    </source>
</evidence>
<evidence type="ECO:0000256" key="1">
    <source>
        <dbReference type="SAM" id="MobiDB-lite"/>
    </source>
</evidence>
<evidence type="ECO:0000313" key="2">
    <source>
        <dbReference type="EMBL" id="CAJ1076161.1"/>
    </source>
</evidence>
<keyword evidence="3" id="KW-1185">Reference proteome</keyword>
<feature type="region of interest" description="Disordered" evidence="1">
    <location>
        <begin position="30"/>
        <end position="79"/>
    </location>
</feature>
<proteinExistence type="predicted"/>
<feature type="compositionally biased region" description="Polar residues" evidence="1">
    <location>
        <begin position="42"/>
        <end position="69"/>
    </location>
</feature>
<gene>
    <name evidence="2" type="ORF">XNOV1_A000340</name>
</gene>
<organism evidence="2 3">
    <name type="scientific">Xyrichtys novacula</name>
    <name type="common">Pearly razorfish</name>
    <name type="synonym">Hemipteronotus novacula</name>
    <dbReference type="NCBI Taxonomy" id="13765"/>
    <lineage>
        <taxon>Eukaryota</taxon>
        <taxon>Metazoa</taxon>
        <taxon>Chordata</taxon>
        <taxon>Craniata</taxon>
        <taxon>Vertebrata</taxon>
        <taxon>Euteleostomi</taxon>
        <taxon>Actinopterygii</taxon>
        <taxon>Neopterygii</taxon>
        <taxon>Teleostei</taxon>
        <taxon>Neoteleostei</taxon>
        <taxon>Acanthomorphata</taxon>
        <taxon>Eupercaria</taxon>
        <taxon>Labriformes</taxon>
        <taxon>Labridae</taxon>
        <taxon>Xyrichtys</taxon>
    </lineage>
</organism>
<dbReference type="AlphaFoldDB" id="A0AAV1GQJ6"/>
<feature type="compositionally biased region" description="Basic and acidic residues" evidence="1">
    <location>
        <begin position="70"/>
        <end position="79"/>
    </location>
</feature>
<feature type="non-terminal residue" evidence="2">
    <location>
        <position position="79"/>
    </location>
</feature>
<accession>A0AAV1GQJ6</accession>
<dbReference type="EMBL" id="OY660879">
    <property type="protein sequence ID" value="CAJ1076161.1"/>
    <property type="molecule type" value="Genomic_DNA"/>
</dbReference>